<sequence length="249" mass="29075">MKISVLSSNMWLLPPPASIDNQKRLTKFIKLVSETRPDIVNLQEVWLKPYISQIKNKLSNYHFVSTKSWLYNKSGLVTLTKYRPVDKKIHYFKIKRQYNPIERIAGKGFLRVQFEINGKKVSVINVHIYHSRQVANLKLKLNQISQVLKVAKENGPMIVAGDLNTPPNYYKNKLKRFLTEKIIPESYSENNKYSHAMVNALMNKEGIYNPYPDRIFYYPKSKTIKLKTQAIKDPLISDHYPLFSEINLS</sequence>
<evidence type="ECO:0000313" key="2">
    <source>
        <dbReference type="EMBL" id="KKS97316.1"/>
    </source>
</evidence>
<dbReference type="Proteomes" id="UP000034090">
    <property type="component" value="Unassembled WGS sequence"/>
</dbReference>
<dbReference type="InterPro" id="IPR005135">
    <property type="entry name" value="Endo/exonuclease/phosphatase"/>
</dbReference>
<name>A0A0G1FQK5_9BACT</name>
<dbReference type="InterPro" id="IPR036691">
    <property type="entry name" value="Endo/exonu/phosph_ase_sf"/>
</dbReference>
<dbReference type="InterPro" id="IPR051916">
    <property type="entry name" value="GPI-anchor_lipid_remodeler"/>
</dbReference>
<gene>
    <name evidence="2" type="ORF">UV74_C0013G0438</name>
</gene>
<dbReference type="GO" id="GO:0003824">
    <property type="term" value="F:catalytic activity"/>
    <property type="evidence" value="ECO:0007669"/>
    <property type="project" value="InterPro"/>
</dbReference>
<accession>A0A0G1FQK5</accession>
<dbReference type="EMBL" id="LCFQ01000013">
    <property type="protein sequence ID" value="KKS97316.1"/>
    <property type="molecule type" value="Genomic_DNA"/>
</dbReference>
<dbReference type="Gene3D" id="3.60.10.10">
    <property type="entry name" value="Endonuclease/exonuclease/phosphatase"/>
    <property type="match status" value="1"/>
</dbReference>
<dbReference type="Pfam" id="PF03372">
    <property type="entry name" value="Exo_endo_phos"/>
    <property type="match status" value="1"/>
</dbReference>
<reference evidence="2 3" key="1">
    <citation type="journal article" date="2015" name="Nature">
        <title>rRNA introns, odd ribosomes, and small enigmatic genomes across a large radiation of phyla.</title>
        <authorList>
            <person name="Brown C.T."/>
            <person name="Hug L.A."/>
            <person name="Thomas B.C."/>
            <person name="Sharon I."/>
            <person name="Castelle C.J."/>
            <person name="Singh A."/>
            <person name="Wilkins M.J."/>
            <person name="Williams K.H."/>
            <person name="Banfield J.F."/>
        </authorList>
    </citation>
    <scope>NUCLEOTIDE SEQUENCE [LARGE SCALE GENOMIC DNA]</scope>
</reference>
<dbReference type="GO" id="GO:0016020">
    <property type="term" value="C:membrane"/>
    <property type="evidence" value="ECO:0007669"/>
    <property type="project" value="GOC"/>
</dbReference>
<comment type="caution">
    <text evidence="2">The sequence shown here is derived from an EMBL/GenBank/DDBJ whole genome shotgun (WGS) entry which is preliminary data.</text>
</comment>
<dbReference type="PANTHER" id="PTHR14859:SF1">
    <property type="entry name" value="PGAP2-INTERACTING PROTEIN"/>
    <property type="match status" value="1"/>
</dbReference>
<evidence type="ECO:0000313" key="3">
    <source>
        <dbReference type="Proteomes" id="UP000034090"/>
    </source>
</evidence>
<dbReference type="SUPFAM" id="SSF56219">
    <property type="entry name" value="DNase I-like"/>
    <property type="match status" value="1"/>
</dbReference>
<feature type="domain" description="Endonuclease/exonuclease/phosphatase" evidence="1">
    <location>
        <begin position="7"/>
        <end position="239"/>
    </location>
</feature>
<protein>
    <recommendedName>
        <fullName evidence="1">Endonuclease/exonuclease/phosphatase domain-containing protein</fullName>
    </recommendedName>
</protein>
<proteinExistence type="predicted"/>
<organism evidence="2 3">
    <name type="scientific">Candidatus Woesebacteria bacterium GW2011_GWB1_43_14</name>
    <dbReference type="NCBI Taxonomy" id="1618578"/>
    <lineage>
        <taxon>Bacteria</taxon>
        <taxon>Candidatus Woeseibacteriota</taxon>
    </lineage>
</organism>
<evidence type="ECO:0000259" key="1">
    <source>
        <dbReference type="Pfam" id="PF03372"/>
    </source>
</evidence>
<dbReference type="PANTHER" id="PTHR14859">
    <property type="entry name" value="CALCOFLUOR WHITE HYPERSENSITIVE PROTEIN PRECURSOR"/>
    <property type="match status" value="1"/>
</dbReference>
<dbReference type="GO" id="GO:0006506">
    <property type="term" value="P:GPI anchor biosynthetic process"/>
    <property type="evidence" value="ECO:0007669"/>
    <property type="project" value="TreeGrafter"/>
</dbReference>
<dbReference type="AlphaFoldDB" id="A0A0G1FQK5"/>